<proteinExistence type="predicted"/>
<dbReference type="EMBL" id="JACHGH010000001">
    <property type="protein sequence ID" value="MBB6451949.1"/>
    <property type="molecule type" value="Genomic_DNA"/>
</dbReference>
<reference evidence="2 3" key="1">
    <citation type="submission" date="2020-08" db="EMBL/GenBank/DDBJ databases">
        <title>Genomic Encyclopedia of Type Strains, Phase IV (KMG-IV): sequencing the most valuable type-strain genomes for metagenomic binning, comparative biology and taxonomic classification.</title>
        <authorList>
            <person name="Goeker M."/>
        </authorList>
    </citation>
    <scope>NUCLEOTIDE SEQUENCE [LARGE SCALE GENOMIC DNA]</scope>
    <source>
        <strain evidence="2 3">DSM 19612</strain>
    </source>
</reference>
<protein>
    <submittedName>
        <fullName evidence="2">Uncharacterized protein</fullName>
    </submittedName>
</protein>
<evidence type="ECO:0000313" key="3">
    <source>
        <dbReference type="Proteomes" id="UP000581688"/>
    </source>
</evidence>
<comment type="caution">
    <text evidence="2">The sequence shown here is derived from an EMBL/GenBank/DDBJ whole genome shotgun (WGS) entry which is preliminary data.</text>
</comment>
<evidence type="ECO:0000256" key="1">
    <source>
        <dbReference type="SAM" id="Phobius"/>
    </source>
</evidence>
<organism evidence="2 3">
    <name type="scientific">Salirhabdus euzebyi</name>
    <dbReference type="NCBI Taxonomy" id="394506"/>
    <lineage>
        <taxon>Bacteria</taxon>
        <taxon>Bacillati</taxon>
        <taxon>Bacillota</taxon>
        <taxon>Bacilli</taxon>
        <taxon>Bacillales</taxon>
        <taxon>Bacillaceae</taxon>
        <taxon>Salirhabdus</taxon>
    </lineage>
</organism>
<keyword evidence="1" id="KW-0472">Membrane</keyword>
<keyword evidence="1" id="KW-1133">Transmembrane helix</keyword>
<keyword evidence="1" id="KW-0812">Transmembrane</keyword>
<feature type="transmembrane region" description="Helical" evidence="1">
    <location>
        <begin position="6"/>
        <end position="28"/>
    </location>
</feature>
<gene>
    <name evidence="2" type="ORF">HNQ94_000370</name>
</gene>
<dbReference type="RefSeq" id="WP_174494488.1">
    <property type="nucleotide sequence ID" value="NZ_CADDWK010000001.1"/>
</dbReference>
<name>A0A841PT00_9BACI</name>
<keyword evidence="3" id="KW-1185">Reference proteome</keyword>
<accession>A0A841PT00</accession>
<dbReference type="Proteomes" id="UP000581688">
    <property type="component" value="Unassembled WGS sequence"/>
</dbReference>
<sequence length="53" mass="6370">MVTSLYFLTVTVFITFLVLSTVENLIAYKNKKVKNKRRPFTFMKLPRLRKSMR</sequence>
<evidence type="ECO:0000313" key="2">
    <source>
        <dbReference type="EMBL" id="MBB6451949.1"/>
    </source>
</evidence>
<dbReference type="AlphaFoldDB" id="A0A841PT00"/>